<dbReference type="InterPro" id="IPR027417">
    <property type="entry name" value="P-loop_NTPase"/>
</dbReference>
<dbReference type="SMART" id="SM00382">
    <property type="entry name" value="AAA"/>
    <property type="match status" value="1"/>
</dbReference>
<dbReference type="FunFam" id="3.40.50.300:FF:000042">
    <property type="entry name" value="Maltose/maltodextrin ABC transporter, ATP-binding protein"/>
    <property type="match status" value="1"/>
</dbReference>
<sequence length="358" mass="39410">MARITLDHLAHSYLARPKGEDDYALKEMNHEWGDGEAYALLGSSGCGKTTLLNIISGLLRPSAGRVLFDGRDVTDQPTTARNIAQVFQFPVVYDTMTVRENLAFPLKNRGADAAYVAKRVQAIASVIGMEAALDRKARGLTADAKQKISLGRGMVREDVNALLFDEPLTVIDPHMKWELRTQLKSLHREFGHTMIYVTHDQTEALTFADKVVVMYDGRVVQIGTPEELFETPAHTFVGYFIGSPGMNILPAKIEGDRALINGSSVALGRHYGPLAGDVTIGVRPEYARLSATEGLPVRIARVEDVGRHKIVRAEFFGNDINIIAREDEAIGADMTRVAFDASRINVYADDWRVEGEAA</sequence>
<dbReference type="Pfam" id="PF00005">
    <property type="entry name" value="ABC_tran"/>
    <property type="match status" value="1"/>
</dbReference>
<keyword evidence="6 9" id="KW-0067">ATP-binding</keyword>
<evidence type="ECO:0000313" key="9">
    <source>
        <dbReference type="EMBL" id="PTW59404.1"/>
    </source>
</evidence>
<keyword evidence="4" id="KW-1003">Cell membrane</keyword>
<evidence type="ECO:0000259" key="8">
    <source>
        <dbReference type="PROSITE" id="PS50893"/>
    </source>
</evidence>
<dbReference type="PROSITE" id="PS50893">
    <property type="entry name" value="ABC_TRANSPORTER_2"/>
    <property type="match status" value="1"/>
</dbReference>
<accession>A0A2T5V6M3</accession>
<organism evidence="9 10">
    <name type="scientific">Breoghania corrubedonensis</name>
    <dbReference type="NCBI Taxonomy" id="665038"/>
    <lineage>
        <taxon>Bacteria</taxon>
        <taxon>Pseudomonadati</taxon>
        <taxon>Pseudomonadota</taxon>
        <taxon>Alphaproteobacteria</taxon>
        <taxon>Hyphomicrobiales</taxon>
        <taxon>Stappiaceae</taxon>
        <taxon>Breoghania</taxon>
    </lineage>
</organism>
<evidence type="ECO:0000313" key="10">
    <source>
        <dbReference type="Proteomes" id="UP000244081"/>
    </source>
</evidence>
<name>A0A2T5V6M3_9HYPH</name>
<dbReference type="Gene3D" id="2.40.50.140">
    <property type="entry name" value="Nucleic acid-binding proteins"/>
    <property type="match status" value="1"/>
</dbReference>
<evidence type="ECO:0000256" key="1">
    <source>
        <dbReference type="ARBA" id="ARBA00004417"/>
    </source>
</evidence>
<evidence type="ECO:0000256" key="5">
    <source>
        <dbReference type="ARBA" id="ARBA00022741"/>
    </source>
</evidence>
<dbReference type="PANTHER" id="PTHR43875:SF14">
    <property type="entry name" value="ABC TRANSPORTER ATP-BINDING PROTEIN"/>
    <property type="match status" value="1"/>
</dbReference>
<dbReference type="Pfam" id="PF17912">
    <property type="entry name" value="OB_MalK"/>
    <property type="match status" value="1"/>
</dbReference>
<gene>
    <name evidence="9" type="ORF">C8N35_107117</name>
</gene>
<dbReference type="GO" id="GO:0015408">
    <property type="term" value="F:ABC-type ferric iron transporter activity"/>
    <property type="evidence" value="ECO:0007669"/>
    <property type="project" value="InterPro"/>
</dbReference>
<dbReference type="EMBL" id="QAYG01000007">
    <property type="protein sequence ID" value="PTW59404.1"/>
    <property type="molecule type" value="Genomic_DNA"/>
</dbReference>
<dbReference type="GO" id="GO:0055052">
    <property type="term" value="C:ATP-binding cassette (ABC) transporter complex, substrate-binding subunit-containing"/>
    <property type="evidence" value="ECO:0007669"/>
    <property type="project" value="TreeGrafter"/>
</dbReference>
<keyword evidence="7" id="KW-0472">Membrane</keyword>
<keyword evidence="10" id="KW-1185">Reference proteome</keyword>
<evidence type="ECO:0000256" key="4">
    <source>
        <dbReference type="ARBA" id="ARBA00022475"/>
    </source>
</evidence>
<dbReference type="Proteomes" id="UP000244081">
    <property type="component" value="Unassembled WGS sequence"/>
</dbReference>
<evidence type="ECO:0000256" key="2">
    <source>
        <dbReference type="ARBA" id="ARBA00005417"/>
    </source>
</evidence>
<feature type="domain" description="ABC transporter" evidence="8">
    <location>
        <begin position="4"/>
        <end position="241"/>
    </location>
</feature>
<evidence type="ECO:0000256" key="3">
    <source>
        <dbReference type="ARBA" id="ARBA00022448"/>
    </source>
</evidence>
<dbReference type="AlphaFoldDB" id="A0A2T5V6M3"/>
<dbReference type="InterPro" id="IPR015853">
    <property type="entry name" value="ABC_transpr_FbpC"/>
</dbReference>
<dbReference type="InterPro" id="IPR008995">
    <property type="entry name" value="Mo/tungstate-bd_C_term_dom"/>
</dbReference>
<dbReference type="Gene3D" id="2.40.50.100">
    <property type="match status" value="1"/>
</dbReference>
<evidence type="ECO:0000256" key="7">
    <source>
        <dbReference type="ARBA" id="ARBA00023136"/>
    </source>
</evidence>
<dbReference type="SUPFAM" id="SSF50331">
    <property type="entry name" value="MOP-like"/>
    <property type="match status" value="1"/>
</dbReference>
<dbReference type="RefSeq" id="WP_107990933.1">
    <property type="nucleotide sequence ID" value="NZ_QAYG01000007.1"/>
</dbReference>
<dbReference type="InterPro" id="IPR047641">
    <property type="entry name" value="ABC_transpr_MalK/UgpC-like"/>
</dbReference>
<dbReference type="GO" id="GO:0016887">
    <property type="term" value="F:ATP hydrolysis activity"/>
    <property type="evidence" value="ECO:0007669"/>
    <property type="project" value="InterPro"/>
</dbReference>
<dbReference type="GO" id="GO:0005524">
    <property type="term" value="F:ATP binding"/>
    <property type="evidence" value="ECO:0007669"/>
    <property type="project" value="UniProtKB-KW"/>
</dbReference>
<keyword evidence="5" id="KW-0547">Nucleotide-binding</keyword>
<dbReference type="InterPro" id="IPR003593">
    <property type="entry name" value="AAA+_ATPase"/>
</dbReference>
<comment type="similarity">
    <text evidence="2">Belongs to the ABC transporter superfamily.</text>
</comment>
<dbReference type="InterPro" id="IPR003439">
    <property type="entry name" value="ABC_transporter-like_ATP-bd"/>
</dbReference>
<comment type="subcellular location">
    <subcellularLocation>
        <location evidence="1">Cell inner membrane</location>
        <topology evidence="1">Peripheral membrane protein</topology>
    </subcellularLocation>
</comment>
<keyword evidence="3" id="KW-0813">Transport</keyword>
<dbReference type="CDD" id="cd03259">
    <property type="entry name" value="ABC_Carb_Solutes_like"/>
    <property type="match status" value="1"/>
</dbReference>
<proteinExistence type="inferred from homology"/>
<dbReference type="InterPro" id="IPR040582">
    <property type="entry name" value="OB_MalK-like"/>
</dbReference>
<dbReference type="Gene3D" id="3.40.50.300">
    <property type="entry name" value="P-loop containing nucleotide triphosphate hydrolases"/>
    <property type="match status" value="1"/>
</dbReference>
<protein>
    <submittedName>
        <fullName evidence="9">Carbohydrate ABC transporter ATP-binding protein (CUT1 family)</fullName>
    </submittedName>
</protein>
<dbReference type="OrthoDB" id="9767663at2"/>
<reference evidence="9 10" key="1">
    <citation type="submission" date="2018-04" db="EMBL/GenBank/DDBJ databases">
        <title>Genomic Encyclopedia of Archaeal and Bacterial Type Strains, Phase II (KMG-II): from individual species to whole genera.</title>
        <authorList>
            <person name="Goeker M."/>
        </authorList>
    </citation>
    <scope>NUCLEOTIDE SEQUENCE [LARGE SCALE GENOMIC DNA]</scope>
    <source>
        <strain evidence="9 10">DSM 23382</strain>
    </source>
</reference>
<comment type="caution">
    <text evidence="9">The sequence shown here is derived from an EMBL/GenBank/DDBJ whole genome shotgun (WGS) entry which is preliminary data.</text>
</comment>
<evidence type="ECO:0000256" key="6">
    <source>
        <dbReference type="ARBA" id="ARBA00022840"/>
    </source>
</evidence>
<dbReference type="PANTHER" id="PTHR43875">
    <property type="entry name" value="MALTODEXTRIN IMPORT ATP-BINDING PROTEIN MSMX"/>
    <property type="match status" value="1"/>
</dbReference>
<dbReference type="InterPro" id="IPR012340">
    <property type="entry name" value="NA-bd_OB-fold"/>
</dbReference>
<dbReference type="SUPFAM" id="SSF52540">
    <property type="entry name" value="P-loop containing nucleoside triphosphate hydrolases"/>
    <property type="match status" value="1"/>
</dbReference>